<keyword evidence="1" id="KW-1133">Transmembrane helix</keyword>
<protein>
    <submittedName>
        <fullName evidence="2">Uncharacterized protein</fullName>
    </submittedName>
</protein>
<reference evidence="2" key="2">
    <citation type="journal article" date="2015" name="Fish Shellfish Immunol.">
        <title>Early steps in the European eel (Anguilla anguilla)-Vibrio vulnificus interaction in the gills: Role of the RtxA13 toxin.</title>
        <authorList>
            <person name="Callol A."/>
            <person name="Pajuelo D."/>
            <person name="Ebbesson L."/>
            <person name="Teles M."/>
            <person name="MacKenzie S."/>
            <person name="Amaro C."/>
        </authorList>
    </citation>
    <scope>NUCLEOTIDE SEQUENCE</scope>
</reference>
<keyword evidence="1" id="KW-0472">Membrane</keyword>
<name>A0A0E9X776_ANGAN</name>
<dbReference type="AlphaFoldDB" id="A0A0E9X776"/>
<reference evidence="2" key="1">
    <citation type="submission" date="2014-11" db="EMBL/GenBank/DDBJ databases">
        <authorList>
            <person name="Amaro Gonzalez C."/>
        </authorList>
    </citation>
    <scope>NUCLEOTIDE SEQUENCE</scope>
</reference>
<accession>A0A0E9X776</accession>
<evidence type="ECO:0000313" key="2">
    <source>
        <dbReference type="EMBL" id="JAH98454.1"/>
    </source>
</evidence>
<feature type="transmembrane region" description="Helical" evidence="1">
    <location>
        <begin position="32"/>
        <end position="53"/>
    </location>
</feature>
<organism evidence="2">
    <name type="scientific">Anguilla anguilla</name>
    <name type="common">European freshwater eel</name>
    <name type="synonym">Muraena anguilla</name>
    <dbReference type="NCBI Taxonomy" id="7936"/>
    <lineage>
        <taxon>Eukaryota</taxon>
        <taxon>Metazoa</taxon>
        <taxon>Chordata</taxon>
        <taxon>Craniata</taxon>
        <taxon>Vertebrata</taxon>
        <taxon>Euteleostomi</taxon>
        <taxon>Actinopterygii</taxon>
        <taxon>Neopterygii</taxon>
        <taxon>Teleostei</taxon>
        <taxon>Anguilliformes</taxon>
        <taxon>Anguillidae</taxon>
        <taxon>Anguilla</taxon>
    </lineage>
</organism>
<keyword evidence="1" id="KW-0812">Transmembrane</keyword>
<dbReference type="EMBL" id="GBXM01010123">
    <property type="protein sequence ID" value="JAH98454.1"/>
    <property type="molecule type" value="Transcribed_RNA"/>
</dbReference>
<evidence type="ECO:0000256" key="1">
    <source>
        <dbReference type="SAM" id="Phobius"/>
    </source>
</evidence>
<sequence>MSPKNSLRQMRHYNEPHFDCFSFIFLCTESQLMPEVCGLIFSFSVFWFTFFLVEGEVRFSAQKETPLSPPFPPSPCIYPAFLIIVYM</sequence>
<proteinExistence type="predicted"/>